<dbReference type="AlphaFoldDB" id="A0A3Q9I8T8"/>
<proteinExistence type="predicted"/>
<evidence type="ECO:0000313" key="1">
    <source>
        <dbReference type="EMBL" id="AZS13789.1"/>
    </source>
</evidence>
<sequence>MEVAPERIADLAERMFSFQQSDLQMVAYYVGIPSSEYIGNGSTIKDNAIRLAEVAARKGLATFEQLERRLRREYNHQSELKPLHKRSIVDFGKLLDGLLVSVSSMEFSMSQIKKGKPPVKLVKKLRNAKIEGTLFTYAVRCRNDIAYIRREAEKIGYQGYSNLQLRLQSIFVNVIMKRMPCPPNTAEDHYHYFVDFLYENCVPDSYQELEYLDDMLAGIIFDTVAHCVIGWDKDDTKQVVLN</sequence>
<protein>
    <submittedName>
        <fullName evidence="1">Uncharacterized protein</fullName>
    </submittedName>
</protein>
<dbReference type="RefSeq" id="WP_126995805.1">
    <property type="nucleotide sequence ID" value="NZ_CP034346.1"/>
</dbReference>
<keyword evidence="2" id="KW-1185">Reference proteome</keyword>
<name>A0A3Q9I8T8_9BACL</name>
<reference evidence="2" key="1">
    <citation type="submission" date="2018-12" db="EMBL/GenBank/DDBJ databases">
        <title>Complete genome sequence of Paenibacillus sp. MBLB1234.</title>
        <authorList>
            <person name="Nam Y.-D."/>
            <person name="Kang J."/>
            <person name="Chung W.-H."/>
            <person name="Park Y.S."/>
        </authorList>
    </citation>
    <scope>NUCLEOTIDE SEQUENCE [LARGE SCALE GENOMIC DNA]</scope>
    <source>
        <strain evidence="2">MBLB1234</strain>
    </source>
</reference>
<dbReference type="OrthoDB" id="2566786at2"/>
<accession>A0A3Q9I8T8</accession>
<dbReference type="EMBL" id="CP034346">
    <property type="protein sequence ID" value="AZS13789.1"/>
    <property type="molecule type" value="Genomic_DNA"/>
</dbReference>
<evidence type="ECO:0000313" key="2">
    <source>
        <dbReference type="Proteomes" id="UP000270678"/>
    </source>
</evidence>
<dbReference type="KEGG" id="plut:EI981_04425"/>
<gene>
    <name evidence="1" type="ORF">EI981_04425</name>
</gene>
<organism evidence="1 2">
    <name type="scientific">Paenibacillus lutimineralis</name>
    <dbReference type="NCBI Taxonomy" id="2707005"/>
    <lineage>
        <taxon>Bacteria</taxon>
        <taxon>Bacillati</taxon>
        <taxon>Bacillota</taxon>
        <taxon>Bacilli</taxon>
        <taxon>Bacillales</taxon>
        <taxon>Paenibacillaceae</taxon>
        <taxon>Paenibacillus</taxon>
    </lineage>
</organism>
<dbReference type="Proteomes" id="UP000270678">
    <property type="component" value="Chromosome"/>
</dbReference>